<organism evidence="2 3">
    <name type="scientific">Genlisea aurea</name>
    <dbReference type="NCBI Taxonomy" id="192259"/>
    <lineage>
        <taxon>Eukaryota</taxon>
        <taxon>Viridiplantae</taxon>
        <taxon>Streptophyta</taxon>
        <taxon>Embryophyta</taxon>
        <taxon>Tracheophyta</taxon>
        <taxon>Spermatophyta</taxon>
        <taxon>Magnoliopsida</taxon>
        <taxon>eudicotyledons</taxon>
        <taxon>Gunneridae</taxon>
        <taxon>Pentapetalae</taxon>
        <taxon>asterids</taxon>
        <taxon>lamiids</taxon>
        <taxon>Lamiales</taxon>
        <taxon>Lentibulariaceae</taxon>
        <taxon>Genlisea</taxon>
    </lineage>
</organism>
<dbReference type="PANTHER" id="PTHR31071">
    <property type="entry name" value="GB|AAF24581.1"/>
    <property type="match status" value="1"/>
</dbReference>
<feature type="region of interest" description="Disordered" evidence="1">
    <location>
        <begin position="374"/>
        <end position="437"/>
    </location>
</feature>
<dbReference type="AlphaFoldDB" id="S8CRT4"/>
<reference evidence="2 3" key="1">
    <citation type="journal article" date="2013" name="BMC Genomics">
        <title>The miniature genome of a carnivorous plant Genlisea aurea contains a low number of genes and short non-coding sequences.</title>
        <authorList>
            <person name="Leushkin E.V."/>
            <person name="Sutormin R.A."/>
            <person name="Nabieva E.R."/>
            <person name="Penin A.A."/>
            <person name="Kondrashov A.S."/>
            <person name="Logacheva M.D."/>
        </authorList>
    </citation>
    <scope>NUCLEOTIDE SEQUENCE [LARGE SCALE GENOMIC DNA]</scope>
</reference>
<protein>
    <submittedName>
        <fullName evidence="2">Uncharacterized protein</fullName>
    </submittedName>
</protein>
<evidence type="ECO:0000256" key="1">
    <source>
        <dbReference type="SAM" id="MobiDB-lite"/>
    </source>
</evidence>
<feature type="compositionally biased region" description="Low complexity" evidence="1">
    <location>
        <begin position="415"/>
        <end position="431"/>
    </location>
</feature>
<name>S8CRT4_9LAMI</name>
<comment type="caution">
    <text evidence="2">The sequence shown here is derived from an EMBL/GenBank/DDBJ whole genome shotgun (WGS) entry which is preliminary data.</text>
</comment>
<sequence length="437" mass="48878">MKGTAEEKGAAQSTPVASFWRPLELHLSAAAASNGGEEENNNEGLRRGGEGFQVSARKIAASFWELSHYRLPFCGMPHGGDDSLPRSIRRRNVDSLRQLSGSVHPIPRASSPPSTASMEVKYGASAVISATTTSTSRSVEEQRVPCCSRTSTTAELLRVLNRIWRLEEQHKSDTSLAKILKKELQKSHSQTKLLLIEHEDLKSALARATREGEAERRSRILLEKLCDEFASGIRDYGTAMMQKPKEGKKRWIGISESDRSILQFAESWLDRNQNNTSRKTAIVEKQSSAIEAFLEGKRTTTKQRRRRSSESFPLNNAVSAPLHEFDEEEDDTDSNCFELDPASKQQNHSRMKKKTSPSTLEMMFETQISEAMKMGRVGSSSQWRRSQPSPVRHWTHRQPSSSSHDPPPVTTITTLESSSSRLKNNNSLKTKGGSLKR</sequence>
<gene>
    <name evidence="2" type="ORF">M569_07200</name>
</gene>
<dbReference type="OrthoDB" id="670909at2759"/>
<keyword evidence="3" id="KW-1185">Reference proteome</keyword>
<evidence type="ECO:0000313" key="3">
    <source>
        <dbReference type="Proteomes" id="UP000015453"/>
    </source>
</evidence>
<proteinExistence type="predicted"/>
<evidence type="ECO:0000313" key="2">
    <source>
        <dbReference type="EMBL" id="EPS67576.1"/>
    </source>
</evidence>
<feature type="compositionally biased region" description="Low complexity" evidence="1">
    <location>
        <begin position="379"/>
        <end position="390"/>
    </location>
</feature>
<feature type="compositionally biased region" description="Polar residues" evidence="1">
    <location>
        <begin position="397"/>
        <end position="414"/>
    </location>
</feature>
<dbReference type="InterPro" id="IPR043424">
    <property type="entry name" value="BLT-like"/>
</dbReference>
<dbReference type="PANTHER" id="PTHR31071:SF9">
    <property type="entry name" value="INTRACELLULAR PROTEIN TRANSPORT PROTEIN USO1-RELATED"/>
    <property type="match status" value="1"/>
</dbReference>
<dbReference type="Proteomes" id="UP000015453">
    <property type="component" value="Unassembled WGS sequence"/>
</dbReference>
<feature type="region of interest" description="Disordered" evidence="1">
    <location>
        <begin position="294"/>
        <end position="359"/>
    </location>
</feature>
<dbReference type="EMBL" id="AUSU01003046">
    <property type="protein sequence ID" value="EPS67576.1"/>
    <property type="molecule type" value="Genomic_DNA"/>
</dbReference>
<accession>S8CRT4</accession>